<reference evidence="1" key="2">
    <citation type="journal article" date="2015" name="Fish Shellfish Immunol.">
        <title>Early steps in the European eel (Anguilla anguilla)-Vibrio vulnificus interaction in the gills: Role of the RtxA13 toxin.</title>
        <authorList>
            <person name="Callol A."/>
            <person name="Pajuelo D."/>
            <person name="Ebbesson L."/>
            <person name="Teles M."/>
            <person name="MacKenzie S."/>
            <person name="Amaro C."/>
        </authorList>
    </citation>
    <scope>NUCLEOTIDE SEQUENCE</scope>
</reference>
<dbReference type="EMBL" id="GBXM01104558">
    <property type="protein sequence ID" value="JAH04019.1"/>
    <property type="molecule type" value="Transcribed_RNA"/>
</dbReference>
<reference evidence="1" key="1">
    <citation type="submission" date="2014-11" db="EMBL/GenBank/DDBJ databases">
        <authorList>
            <person name="Amaro Gonzalez C."/>
        </authorList>
    </citation>
    <scope>NUCLEOTIDE SEQUENCE</scope>
</reference>
<proteinExistence type="predicted"/>
<organism evidence="1">
    <name type="scientific">Anguilla anguilla</name>
    <name type="common">European freshwater eel</name>
    <name type="synonym">Muraena anguilla</name>
    <dbReference type="NCBI Taxonomy" id="7936"/>
    <lineage>
        <taxon>Eukaryota</taxon>
        <taxon>Metazoa</taxon>
        <taxon>Chordata</taxon>
        <taxon>Craniata</taxon>
        <taxon>Vertebrata</taxon>
        <taxon>Euteleostomi</taxon>
        <taxon>Actinopterygii</taxon>
        <taxon>Neopterygii</taxon>
        <taxon>Teleostei</taxon>
        <taxon>Anguilliformes</taxon>
        <taxon>Anguillidae</taxon>
        <taxon>Anguilla</taxon>
    </lineage>
</organism>
<sequence length="42" mass="4945">MCPTGAQLKARKRQWAPLFLIYMTCSHTHYNLKTWGCAKYLL</sequence>
<name>A0A0E9PHK5_ANGAN</name>
<accession>A0A0E9PHK5</accession>
<dbReference type="AlphaFoldDB" id="A0A0E9PHK5"/>
<evidence type="ECO:0000313" key="1">
    <source>
        <dbReference type="EMBL" id="JAH04019.1"/>
    </source>
</evidence>
<protein>
    <submittedName>
        <fullName evidence="1">Uncharacterized protein</fullName>
    </submittedName>
</protein>